<dbReference type="GO" id="GO:0016627">
    <property type="term" value="F:oxidoreductase activity, acting on the CH-CH group of donors"/>
    <property type="evidence" value="ECO:0007669"/>
    <property type="project" value="InterPro"/>
</dbReference>
<comment type="caution">
    <text evidence="1">The sequence shown here is derived from an EMBL/GenBank/DDBJ whole genome shotgun (WGS) entry which is preliminary data.</text>
</comment>
<evidence type="ECO:0008006" key="3">
    <source>
        <dbReference type="Google" id="ProtNLM"/>
    </source>
</evidence>
<dbReference type="Proteomes" id="UP000295509">
    <property type="component" value="Unassembled WGS sequence"/>
</dbReference>
<dbReference type="PIRSF" id="PIRSF016578">
    <property type="entry name" value="HsaA"/>
    <property type="match status" value="1"/>
</dbReference>
<dbReference type="SUPFAM" id="SSF56645">
    <property type="entry name" value="Acyl-CoA dehydrogenase NM domain-like"/>
    <property type="match status" value="1"/>
</dbReference>
<evidence type="ECO:0000313" key="1">
    <source>
        <dbReference type="EMBL" id="TDY48167.1"/>
    </source>
</evidence>
<name>A0A4R8LPD9_9BURK</name>
<reference evidence="1 2" key="1">
    <citation type="submission" date="2019-03" db="EMBL/GenBank/DDBJ databases">
        <title>Genomic Encyclopedia of Type Strains, Phase III (KMG-III): the genomes of soil and plant-associated and newly described type strains.</title>
        <authorList>
            <person name="Whitman W."/>
        </authorList>
    </citation>
    <scope>NUCLEOTIDE SEQUENCE [LARGE SCALE GENOMIC DNA]</scope>
    <source>
        <strain evidence="1 2">LMG 29544</strain>
    </source>
</reference>
<dbReference type="EMBL" id="SORE01000011">
    <property type="protein sequence ID" value="TDY48167.1"/>
    <property type="molecule type" value="Genomic_DNA"/>
</dbReference>
<evidence type="ECO:0000313" key="2">
    <source>
        <dbReference type="Proteomes" id="UP000295509"/>
    </source>
</evidence>
<dbReference type="OrthoDB" id="3404950at2"/>
<organism evidence="1 2">
    <name type="scientific">Paraburkholderia rhizosphaerae</name>
    <dbReference type="NCBI Taxonomy" id="480658"/>
    <lineage>
        <taxon>Bacteria</taxon>
        <taxon>Pseudomonadati</taxon>
        <taxon>Pseudomonadota</taxon>
        <taxon>Betaproteobacteria</taxon>
        <taxon>Burkholderiales</taxon>
        <taxon>Burkholderiaceae</taxon>
        <taxon>Paraburkholderia</taxon>
    </lineage>
</organism>
<dbReference type="AlphaFoldDB" id="A0A4R8LPD9"/>
<proteinExistence type="predicted"/>
<protein>
    <recommendedName>
        <fullName evidence="3">Acyl-CoA dehydrogenase-like protein</fullName>
    </recommendedName>
</protein>
<dbReference type="InterPro" id="IPR009100">
    <property type="entry name" value="AcylCoA_DH/oxidase_NM_dom_sf"/>
</dbReference>
<sequence length="362" mass="39772">MADRTGGFNIAAFSFLRSGRSSQHAEVCAGSTDLCSEGLFDMLLPKKDRKTQLSLGDYAKEIAGIGHRDGGRAAWEAGWGNVAVWLAHKYFPDEIGSAHADEFHRPFVSMALLPYDASAERATGGILIKNGTWKPVVWNWRARWNILVIPNPRKRKKHEEVAIVLIPISDIMLRGGRETFGFDAGANPEILIRSVFVPKHRTVSLKALMRGDGNAQAGYWQYRLSAAALLTIHAVLPLYGVAAAARAPASGRQVLRRDTRVTLEALRNIDAATHMLSGLLQRMQVRAICNVPLVTDECRGIRRTAVLAGHLILTAVDSLASICHGKTDDDQIEMQSRWRDARTLGLCAEVAIRSFATLFEGP</sequence>
<keyword evidence="2" id="KW-1185">Reference proteome</keyword>
<dbReference type="RefSeq" id="WP_134192811.1">
    <property type="nucleotide sequence ID" value="NZ_JBHLUW010000061.1"/>
</dbReference>
<gene>
    <name evidence="1" type="ORF">BX592_111102</name>
</gene>
<accession>A0A4R8LPD9</accession>